<dbReference type="Proteomes" id="UP000239649">
    <property type="component" value="Unassembled WGS sequence"/>
</dbReference>
<dbReference type="GO" id="GO:0030122">
    <property type="term" value="C:AP-2 adaptor complex"/>
    <property type="evidence" value="ECO:0007669"/>
    <property type="project" value="InterPro"/>
</dbReference>
<evidence type="ECO:0000256" key="4">
    <source>
        <dbReference type="ARBA" id="ARBA00022927"/>
    </source>
</evidence>
<dbReference type="Pfam" id="PF01602">
    <property type="entry name" value="Adaptin_N"/>
    <property type="match status" value="1"/>
</dbReference>
<evidence type="ECO:0000256" key="3">
    <source>
        <dbReference type="ARBA" id="ARBA00022583"/>
    </source>
</evidence>
<dbReference type="SUPFAM" id="SSF48371">
    <property type="entry name" value="ARM repeat"/>
    <property type="match status" value="1"/>
</dbReference>
<reference evidence="11 12" key="1">
    <citation type="journal article" date="2018" name="Plant J.">
        <title>Genome sequences of Chlorella sorokiniana UTEX 1602 and Micractinium conductrix SAG 241.80: implications to maltose excretion by a green alga.</title>
        <authorList>
            <person name="Arriola M.B."/>
            <person name="Velmurugan N."/>
            <person name="Zhang Y."/>
            <person name="Plunkett M.H."/>
            <person name="Hondzo H."/>
            <person name="Barney B.M."/>
        </authorList>
    </citation>
    <scope>NUCLEOTIDE SEQUENCE [LARGE SCALE GENOMIC DNA]</scope>
    <source>
        <strain evidence="11 12">SAG 241.80</strain>
    </source>
</reference>
<dbReference type="InterPro" id="IPR009028">
    <property type="entry name" value="Coatomer/calthrin_app_sub_C"/>
</dbReference>
<proteinExistence type="inferred from homology"/>
<comment type="caution">
    <text evidence="11">The sequence shown here is derived from an EMBL/GenBank/DDBJ whole genome shotgun (WGS) entry which is preliminary data.</text>
</comment>
<evidence type="ECO:0000256" key="1">
    <source>
        <dbReference type="ARBA" id="ARBA00004277"/>
    </source>
</evidence>
<feature type="region of interest" description="Disordered" evidence="9">
    <location>
        <begin position="716"/>
        <end position="756"/>
    </location>
</feature>
<evidence type="ECO:0000256" key="9">
    <source>
        <dbReference type="SAM" id="MobiDB-lite"/>
    </source>
</evidence>
<dbReference type="AlphaFoldDB" id="A0A2P6VH13"/>
<dbReference type="GO" id="GO:0072583">
    <property type="term" value="P:clathrin-dependent endocytosis"/>
    <property type="evidence" value="ECO:0007669"/>
    <property type="project" value="InterPro"/>
</dbReference>
<evidence type="ECO:0000259" key="10">
    <source>
        <dbReference type="SMART" id="SM00809"/>
    </source>
</evidence>
<dbReference type="GO" id="GO:0006886">
    <property type="term" value="P:intracellular protein transport"/>
    <property type="evidence" value="ECO:0007669"/>
    <property type="project" value="UniProtKB-UniRule"/>
</dbReference>
<dbReference type="Gene3D" id="2.60.40.1230">
    <property type="match status" value="1"/>
</dbReference>
<dbReference type="PIRSF" id="PIRSF037091">
    <property type="entry name" value="AP2_complex_alpha"/>
    <property type="match status" value="1"/>
</dbReference>
<dbReference type="OrthoDB" id="413467at2759"/>
<evidence type="ECO:0000313" key="11">
    <source>
        <dbReference type="EMBL" id="PSC73375.1"/>
    </source>
</evidence>
<dbReference type="InterPro" id="IPR011989">
    <property type="entry name" value="ARM-like"/>
</dbReference>
<feature type="compositionally biased region" description="Low complexity" evidence="9">
    <location>
        <begin position="728"/>
        <end position="756"/>
    </location>
</feature>
<protein>
    <recommendedName>
        <fullName evidence="7">AP-2 complex subunit alpha</fullName>
    </recommendedName>
</protein>
<dbReference type="InterPro" id="IPR017104">
    <property type="entry name" value="AP2_complex_asu"/>
</dbReference>
<dbReference type="Gene3D" id="3.30.310.10">
    <property type="entry name" value="TATA-Binding Protein"/>
    <property type="match status" value="1"/>
</dbReference>
<keyword evidence="6 7" id="KW-0168">Coated pit</keyword>
<dbReference type="PANTHER" id="PTHR22780">
    <property type="entry name" value="ADAPTIN, ALPHA/GAMMA/EPSILON"/>
    <property type="match status" value="1"/>
</dbReference>
<feature type="binding site" evidence="8">
    <location>
        <position position="40"/>
    </location>
    <ligand>
        <name>a 1,2-diacyl-sn-glycero-3-phospho-(1D-myo-inositol-3,4,5-trisphosphate)</name>
        <dbReference type="ChEBI" id="CHEBI:57836"/>
    </ligand>
</feature>
<dbReference type="InterPro" id="IPR012295">
    <property type="entry name" value="TBP_dom_sf"/>
</dbReference>
<feature type="binding site" evidence="8">
    <location>
        <begin position="54"/>
        <end position="58"/>
    </location>
    <ligand>
        <name>a 1,2-diacyl-sn-glycero-3-phospho-(1D-myo-inositol-3,4,5-trisphosphate)</name>
        <dbReference type="ChEBI" id="CHEBI:57836"/>
    </ligand>
</feature>
<organism evidence="11 12">
    <name type="scientific">Micractinium conductrix</name>
    <dbReference type="NCBI Taxonomy" id="554055"/>
    <lineage>
        <taxon>Eukaryota</taxon>
        <taxon>Viridiplantae</taxon>
        <taxon>Chlorophyta</taxon>
        <taxon>core chlorophytes</taxon>
        <taxon>Trebouxiophyceae</taxon>
        <taxon>Chlorellales</taxon>
        <taxon>Chlorellaceae</taxon>
        <taxon>Chlorella clade</taxon>
        <taxon>Micractinium</taxon>
    </lineage>
</organism>
<dbReference type="InterPro" id="IPR008152">
    <property type="entry name" value="Clathrin_a/b/g-adaptin_app_Ig"/>
</dbReference>
<dbReference type="SMART" id="SM00809">
    <property type="entry name" value="Alpha_adaptinC2"/>
    <property type="match status" value="1"/>
</dbReference>
<keyword evidence="3 7" id="KW-0254">Endocytosis</keyword>
<evidence type="ECO:0000256" key="6">
    <source>
        <dbReference type="ARBA" id="ARBA00023176"/>
    </source>
</evidence>
<dbReference type="Gene3D" id="1.25.10.10">
    <property type="entry name" value="Leucine-rich Repeat Variant"/>
    <property type="match status" value="1"/>
</dbReference>
<accession>A0A2P6VH13</accession>
<dbReference type="SUPFAM" id="SSF55711">
    <property type="entry name" value="Subdomain of clathrin and coatomer appendage domain"/>
    <property type="match status" value="1"/>
</dbReference>
<name>A0A2P6VH13_9CHLO</name>
<dbReference type="InterPro" id="IPR016024">
    <property type="entry name" value="ARM-type_fold"/>
</dbReference>
<dbReference type="GO" id="GO:0035615">
    <property type="term" value="F:clathrin adaptor activity"/>
    <property type="evidence" value="ECO:0007669"/>
    <property type="project" value="InterPro"/>
</dbReference>
<evidence type="ECO:0000256" key="5">
    <source>
        <dbReference type="ARBA" id="ARBA00023136"/>
    </source>
</evidence>
<evidence type="ECO:0000256" key="2">
    <source>
        <dbReference type="ARBA" id="ARBA00022448"/>
    </source>
</evidence>
<dbReference type="EMBL" id="LHPF02000007">
    <property type="protein sequence ID" value="PSC73375.1"/>
    <property type="molecule type" value="Genomic_DNA"/>
</dbReference>
<gene>
    <name evidence="11" type="ORF">C2E20_3444</name>
</gene>
<dbReference type="InterPro" id="IPR002553">
    <property type="entry name" value="Clathrin/coatomer_adapt-like_N"/>
</dbReference>
<evidence type="ECO:0000256" key="8">
    <source>
        <dbReference type="PIRSR" id="PIRSR037091-1"/>
    </source>
</evidence>
<dbReference type="InterPro" id="IPR050840">
    <property type="entry name" value="Adaptor_Complx_Large_Subunit"/>
</dbReference>
<keyword evidence="4 7" id="KW-0653">Protein transport</keyword>
<dbReference type="InterPro" id="IPR013041">
    <property type="entry name" value="Clathrin_app_Ig-like_sf"/>
</dbReference>
<dbReference type="Pfam" id="PF02883">
    <property type="entry name" value="Alpha_adaptinC2"/>
    <property type="match status" value="1"/>
</dbReference>
<dbReference type="STRING" id="554055.A0A2P6VH13"/>
<sequence length="1078" mass="113559">MAKISNIKGLKAYIQDIRNCSTKEAERERVDKELGKIRKKYTSDKAMTAYDKRKYMWKLLYTRLLGYDVDFGVKNASDLIAAPGYSEKQVGYIACGVFLNEKDEFLRLVINSVRNDLISRNEAFQCLSLDFIANVGGSEFSQLLTADVMGVLANGATRPVVRKKAALCLLRLIRKAPADAEILQPEVWGVKLATMLEDRDVGVLLGLTTLLLGVASRSYEGYEACVPRIVRVLERCKQRDVSQDYTYYGLASPWLQVKCLRVLQYFPPPEEPVVHRMLVDVVKRILGGSEPVKNVNKNNAVHAIVFEAVAVAIALDEPELCTLGVALLAKFLSVREPNLKYLALENMARLAEVPAVVDTVNRHQKTIMACLRDGDVSIRRRALDLLFTMCTPDNAADIVGELLSYLTLADYSMREELVLKTAVLAERFLPSLEWYVDSMLTLMERAGDSAINDLWHSVVQLVTNNPQLQPYAARKCADALRRGASFEVFVKCTGYILGEHGHLLSAAGEVPLLEQFQLLQDRFLVAAPETKALLLTAYEKMLVAEPENAPLREGVEAVMSRYAGTLDAELAQRAVEYRGLAARLDVARAAVKPLPKWEKRASLLLRRLAEKEGEDADEARERPAWMSQAVEESAGEEAGSPSGSAAGLGGLSAPGTATAAAAAANGAAPLDLLDLLDLSDTPTKAAEAAPPAAAAGPAPESAAAAAAPANVMDLLSSLGGPGSPPAQQPAAPAAANPFGGPEVAAAEAPAQPARAPSGTVPLVAAVGAMASAKAASPRAPAAAAPPAAVAPAAATVAAAPTPAAAPALAAAVVSDDPFASDAFFAAAAGPAPIQPLGDVAAWFRKLCTATSGILYEDAFLQIGVKSQLSAGSVQLSLFLGNKGGEALQALVLAAPPTPAFALQLGPVPEVLDAKKQVQVPLSATCLAPFTSPPLVQLGYRVPSTGQVLSRSLELPLVPTKFCQPVDVPPAVFQQRWQQVAGPPFKLAAALPGAATRAAAEALLPALGFRLLQGLDSEPAALSAACVFHCGGAEGAPPRQVPCMVRLEGLGSAAASVAVASADATTSEALRGRLAALLA</sequence>
<comment type="subcellular location">
    <subcellularLocation>
        <location evidence="1">Membrane</location>
        <location evidence="1">Coated pit</location>
        <topology evidence="1">Peripheral membrane protein</topology>
        <orientation evidence="1">Cytoplasmic side</orientation>
    </subcellularLocation>
</comment>
<comment type="similarity">
    <text evidence="7">Belongs to the adaptor complexes large subunit family.</text>
</comment>
<comment type="subunit">
    <text evidence="7">Adaptor protein complex 2 (AP-2) is a heterotetramer composed of two large adaptins (alpha-type and beta-type subunits), a medium adaptin (mu-type subunit) and a small adaptin (sigma-type subunit).</text>
</comment>
<keyword evidence="5 7" id="KW-0472">Membrane</keyword>
<keyword evidence="12" id="KW-1185">Reference proteome</keyword>
<evidence type="ECO:0000313" key="12">
    <source>
        <dbReference type="Proteomes" id="UP000239649"/>
    </source>
</evidence>
<comment type="function">
    <text evidence="7">Subunit of the adaptor protein complex 2 (AP-2). Adaptor protein complexes function in protein transport via transport vesicles in different membrane traffic pathways. Adaptor protein complexes are vesicle coat components and appear to be involved in cargo selection and vesicle formation. AP-2 is involved in clathrin-dependent endocytosis in which cargo proteins are incorporated into vesicles surrounded by clathrin (clathrin-coated vesicles, CCVs) which are destined for fusion with the early endosome.</text>
</comment>
<dbReference type="SUPFAM" id="SSF49348">
    <property type="entry name" value="Clathrin adaptor appendage domain"/>
    <property type="match status" value="1"/>
</dbReference>
<feature type="compositionally biased region" description="Low complexity" evidence="9">
    <location>
        <begin position="636"/>
        <end position="645"/>
    </location>
</feature>
<keyword evidence="2 7" id="KW-0813">Transport</keyword>
<feature type="region of interest" description="Disordered" evidence="9">
    <location>
        <begin position="611"/>
        <end position="649"/>
    </location>
</feature>
<feature type="domain" description="Clathrin adaptor alpha/beta/gamma-adaptin appendage Ig-like subdomain" evidence="10">
    <location>
        <begin position="844"/>
        <end position="955"/>
    </location>
</feature>
<evidence type="ECO:0000256" key="7">
    <source>
        <dbReference type="PIRNR" id="PIRNR037091"/>
    </source>
</evidence>
<feature type="binding site" evidence="8">
    <location>
        <position position="50"/>
    </location>
    <ligand>
        <name>a 1,2-diacyl-sn-glycero-3-phospho-(1D-myo-inositol-3,4,5-trisphosphate)</name>
        <dbReference type="ChEBI" id="CHEBI:57836"/>
    </ligand>
</feature>